<dbReference type="Proteomes" id="UP001165063">
    <property type="component" value="Unassembled WGS sequence"/>
</dbReference>
<feature type="region of interest" description="Disordered" evidence="1">
    <location>
        <begin position="431"/>
        <end position="450"/>
    </location>
</feature>
<dbReference type="AlphaFoldDB" id="A0A9W7DJS1"/>
<name>A0A9W7DJS1_AMBMO</name>
<evidence type="ECO:0000256" key="1">
    <source>
        <dbReference type="SAM" id="MobiDB-lite"/>
    </source>
</evidence>
<feature type="region of interest" description="Disordered" evidence="1">
    <location>
        <begin position="210"/>
        <end position="251"/>
    </location>
</feature>
<proteinExistence type="predicted"/>
<organism evidence="2 3">
    <name type="scientific">Ambrosiozyma monospora</name>
    <name type="common">Yeast</name>
    <name type="synonym">Endomycopsis monosporus</name>
    <dbReference type="NCBI Taxonomy" id="43982"/>
    <lineage>
        <taxon>Eukaryota</taxon>
        <taxon>Fungi</taxon>
        <taxon>Dikarya</taxon>
        <taxon>Ascomycota</taxon>
        <taxon>Saccharomycotina</taxon>
        <taxon>Pichiomycetes</taxon>
        <taxon>Pichiales</taxon>
        <taxon>Pichiaceae</taxon>
        <taxon>Ambrosiozyma</taxon>
    </lineage>
</organism>
<gene>
    <name evidence="2" type="ORF">Amon01_000382700</name>
</gene>
<evidence type="ECO:0000313" key="3">
    <source>
        <dbReference type="Proteomes" id="UP001165063"/>
    </source>
</evidence>
<evidence type="ECO:0000313" key="2">
    <source>
        <dbReference type="EMBL" id="GMG30161.1"/>
    </source>
</evidence>
<protein>
    <submittedName>
        <fullName evidence="2">Unnamed protein product</fullName>
    </submittedName>
</protein>
<reference evidence="2" key="1">
    <citation type="submission" date="2023-04" db="EMBL/GenBank/DDBJ databases">
        <title>Ambrosiozyma monospora NBRC 1965.</title>
        <authorList>
            <person name="Ichikawa N."/>
            <person name="Sato H."/>
            <person name="Tonouchi N."/>
        </authorList>
    </citation>
    <scope>NUCLEOTIDE SEQUENCE</scope>
    <source>
        <strain evidence="2">NBRC 1965</strain>
    </source>
</reference>
<sequence length="475" mass="54155">MGEMFHTEFINSFMETFDQHLQQQNHNPSDSSHDLERSTVSSPENSFTHSHTASSIATSSADSPTKFKKIKFLGLSSNPESKKTYIISTNDIPDSFDQSIFLKEGEDKATALKSPNYVKKLLQKVPAYVSPELPPDLISRCNDLVRLVFDSTGVKFVFRLNQFLLFWYFFRHHAIKDRRKRHQVLENGAVHCINFKCPQFDRDQIKTVEEMPMVPGDENEDDEDDDDDDEEDERKDYRQANDNSAYQSSTTIETSSLGIIRPSLTGVNMKLNTSNVSVNFGETQIKNESDPAYSPTAPFQHQHSYDHTPQQQLFSFGYPQAGGYSQQGFQQLPASLSSSESPLQLPITQFSPQDSIQQFQLLTQQQQQMQQMQSDPTQSEQQQMQQSSFTIPTQQSSPIITRIPSATLSIPTTTSSPTLTTANPTNTVANIQQQQQQQQMQHQQQQARMKLKKVYKYRHNPLKSCPRPYARSELD</sequence>
<keyword evidence="3" id="KW-1185">Reference proteome</keyword>
<feature type="region of interest" description="Disordered" evidence="1">
    <location>
        <begin position="20"/>
        <end position="60"/>
    </location>
</feature>
<accession>A0A9W7DJS1</accession>
<feature type="region of interest" description="Disordered" evidence="1">
    <location>
        <begin position="367"/>
        <end position="395"/>
    </location>
</feature>
<feature type="compositionally biased region" description="Polar residues" evidence="1">
    <location>
        <begin position="20"/>
        <end position="30"/>
    </location>
</feature>
<dbReference type="EMBL" id="BSXU01001700">
    <property type="protein sequence ID" value="GMG30161.1"/>
    <property type="molecule type" value="Genomic_DNA"/>
</dbReference>
<comment type="caution">
    <text evidence="2">The sequence shown here is derived from an EMBL/GenBank/DDBJ whole genome shotgun (WGS) entry which is preliminary data.</text>
</comment>
<feature type="compositionally biased region" description="Low complexity" evidence="1">
    <location>
        <begin position="367"/>
        <end position="388"/>
    </location>
</feature>
<feature type="compositionally biased region" description="Low complexity" evidence="1">
    <location>
        <begin position="46"/>
        <end position="60"/>
    </location>
</feature>
<feature type="compositionally biased region" description="Acidic residues" evidence="1">
    <location>
        <begin position="217"/>
        <end position="233"/>
    </location>
</feature>
<feature type="compositionally biased region" description="Low complexity" evidence="1">
    <location>
        <begin position="431"/>
        <end position="446"/>
    </location>
</feature>
<feature type="compositionally biased region" description="Polar residues" evidence="1">
    <location>
        <begin position="240"/>
        <end position="251"/>
    </location>
</feature>